<evidence type="ECO:0000313" key="4">
    <source>
        <dbReference type="Proteomes" id="UP000644147"/>
    </source>
</evidence>
<evidence type="ECO:0000259" key="2">
    <source>
        <dbReference type="Pfam" id="PF13485"/>
    </source>
</evidence>
<organism evidence="3 4">
    <name type="scientific">Adhaeribacter terrigena</name>
    <dbReference type="NCBI Taxonomy" id="2793070"/>
    <lineage>
        <taxon>Bacteria</taxon>
        <taxon>Pseudomonadati</taxon>
        <taxon>Bacteroidota</taxon>
        <taxon>Cytophagia</taxon>
        <taxon>Cytophagales</taxon>
        <taxon>Hymenobacteraceae</taxon>
        <taxon>Adhaeribacter</taxon>
    </lineage>
</organism>
<name>A0ABS1BY40_9BACT</name>
<dbReference type="EMBL" id="JAEHFX010000001">
    <property type="protein sequence ID" value="MBK0402071.1"/>
    <property type="molecule type" value="Genomic_DNA"/>
</dbReference>
<evidence type="ECO:0000313" key="3">
    <source>
        <dbReference type="EMBL" id="MBK0402071.1"/>
    </source>
</evidence>
<dbReference type="Proteomes" id="UP000644147">
    <property type="component" value="Unassembled WGS sequence"/>
</dbReference>
<proteinExistence type="predicted"/>
<dbReference type="Pfam" id="PF13485">
    <property type="entry name" value="Peptidase_MA_2"/>
    <property type="match status" value="1"/>
</dbReference>
<feature type="domain" description="Peptidase MA-like" evidence="2">
    <location>
        <begin position="182"/>
        <end position="260"/>
    </location>
</feature>
<protein>
    <recommendedName>
        <fullName evidence="2">Peptidase MA-like domain-containing protein</fullName>
    </recommendedName>
</protein>
<keyword evidence="1" id="KW-0732">Signal</keyword>
<gene>
    <name evidence="3" type="ORF">I5M27_03690</name>
</gene>
<feature type="chain" id="PRO_5045165963" description="Peptidase MA-like domain-containing protein" evidence="1">
    <location>
        <begin position="21"/>
        <end position="278"/>
    </location>
</feature>
<accession>A0ABS1BY40</accession>
<sequence length="278" mass="32066">MKLKFWLLMLFLATSATLKAQQKEVIFYPPIPYVAHFIANDSVPVQSVNHGNFRIYFQENSYAAKNLPHLKQELNIAFNRILAVLGATEYNRGINLLAVDSEDAMQELMGMHIKGGALQGHDFVFFVFNEKLRPQFKHEIFHIISFALWGKSPHRMLEEGAAQFTDNDCFYENPIYGINAYFLQHKKLMKLEDLVHNFDAKAKESDVIAYLQSAAVIKYLQEKYGNEKLKKLCQQGFADLEKIYGFNLKKLEKDWQAYIRTIPPAPVDFNKLMKEGCG</sequence>
<feature type="signal peptide" evidence="1">
    <location>
        <begin position="1"/>
        <end position="20"/>
    </location>
</feature>
<comment type="caution">
    <text evidence="3">The sequence shown here is derived from an EMBL/GenBank/DDBJ whole genome shotgun (WGS) entry which is preliminary data.</text>
</comment>
<evidence type="ECO:0000256" key="1">
    <source>
        <dbReference type="SAM" id="SignalP"/>
    </source>
</evidence>
<dbReference type="RefSeq" id="WP_200504663.1">
    <property type="nucleotide sequence ID" value="NZ_JAEHFX010000001.1"/>
</dbReference>
<dbReference type="InterPro" id="IPR039568">
    <property type="entry name" value="Peptidase_MA-like_dom"/>
</dbReference>
<reference evidence="3 4" key="1">
    <citation type="submission" date="2020-12" db="EMBL/GenBank/DDBJ databases">
        <title>Bacterial novel species Adhaeribacter sp. BT258 isolated from soil.</title>
        <authorList>
            <person name="Jung H.-Y."/>
        </authorList>
    </citation>
    <scope>NUCLEOTIDE SEQUENCE [LARGE SCALE GENOMIC DNA]</scope>
    <source>
        <strain evidence="3 4">BT258</strain>
    </source>
</reference>
<keyword evidence="4" id="KW-1185">Reference proteome</keyword>